<sequence length="64" mass="7263">MPKKSDKFPVAVTLLNLKVKGHTGSLDQEISRHCIDQVQHDQNIMESEQHSEKPSRATQPLSRI</sequence>
<accession>A0A0C2YMP4</accession>
<organism evidence="2 3">
    <name type="scientific">Scleroderma citrinum Foug A</name>
    <dbReference type="NCBI Taxonomy" id="1036808"/>
    <lineage>
        <taxon>Eukaryota</taxon>
        <taxon>Fungi</taxon>
        <taxon>Dikarya</taxon>
        <taxon>Basidiomycota</taxon>
        <taxon>Agaricomycotina</taxon>
        <taxon>Agaricomycetes</taxon>
        <taxon>Agaricomycetidae</taxon>
        <taxon>Boletales</taxon>
        <taxon>Sclerodermatineae</taxon>
        <taxon>Sclerodermataceae</taxon>
        <taxon>Scleroderma</taxon>
    </lineage>
</organism>
<proteinExistence type="predicted"/>
<dbReference type="AlphaFoldDB" id="A0A0C2YMP4"/>
<name>A0A0C2YMP4_9AGAM</name>
<dbReference type="Proteomes" id="UP000053989">
    <property type="component" value="Unassembled WGS sequence"/>
</dbReference>
<protein>
    <submittedName>
        <fullName evidence="2">Uncharacterized protein</fullName>
    </submittedName>
</protein>
<feature type="region of interest" description="Disordered" evidence="1">
    <location>
        <begin position="39"/>
        <end position="64"/>
    </location>
</feature>
<evidence type="ECO:0000313" key="3">
    <source>
        <dbReference type="Proteomes" id="UP000053989"/>
    </source>
</evidence>
<reference evidence="3" key="2">
    <citation type="submission" date="2015-01" db="EMBL/GenBank/DDBJ databases">
        <title>Evolutionary Origins and Diversification of the Mycorrhizal Mutualists.</title>
        <authorList>
            <consortium name="DOE Joint Genome Institute"/>
            <consortium name="Mycorrhizal Genomics Consortium"/>
            <person name="Kohler A."/>
            <person name="Kuo A."/>
            <person name="Nagy L.G."/>
            <person name="Floudas D."/>
            <person name="Copeland A."/>
            <person name="Barry K.W."/>
            <person name="Cichocki N."/>
            <person name="Veneault-Fourrey C."/>
            <person name="LaButti K."/>
            <person name="Lindquist E.A."/>
            <person name="Lipzen A."/>
            <person name="Lundell T."/>
            <person name="Morin E."/>
            <person name="Murat C."/>
            <person name="Riley R."/>
            <person name="Ohm R."/>
            <person name="Sun H."/>
            <person name="Tunlid A."/>
            <person name="Henrissat B."/>
            <person name="Grigoriev I.V."/>
            <person name="Hibbett D.S."/>
            <person name="Martin F."/>
        </authorList>
    </citation>
    <scope>NUCLEOTIDE SEQUENCE [LARGE SCALE GENOMIC DNA]</scope>
    <source>
        <strain evidence="3">Foug A</strain>
    </source>
</reference>
<evidence type="ECO:0000313" key="2">
    <source>
        <dbReference type="EMBL" id="KIM51013.1"/>
    </source>
</evidence>
<gene>
    <name evidence="2" type="ORF">SCLCIDRAFT_693959</name>
</gene>
<dbReference type="HOGENOM" id="CLU_2868919_0_0_1"/>
<evidence type="ECO:0000256" key="1">
    <source>
        <dbReference type="SAM" id="MobiDB-lite"/>
    </source>
</evidence>
<dbReference type="EMBL" id="KN822297">
    <property type="protein sequence ID" value="KIM51013.1"/>
    <property type="molecule type" value="Genomic_DNA"/>
</dbReference>
<dbReference type="InParanoid" id="A0A0C2YMP4"/>
<reference evidence="2 3" key="1">
    <citation type="submission" date="2014-04" db="EMBL/GenBank/DDBJ databases">
        <authorList>
            <consortium name="DOE Joint Genome Institute"/>
            <person name="Kuo A."/>
            <person name="Kohler A."/>
            <person name="Nagy L.G."/>
            <person name="Floudas D."/>
            <person name="Copeland A."/>
            <person name="Barry K.W."/>
            <person name="Cichocki N."/>
            <person name="Veneault-Fourrey C."/>
            <person name="LaButti K."/>
            <person name="Lindquist E.A."/>
            <person name="Lipzen A."/>
            <person name="Lundell T."/>
            <person name="Morin E."/>
            <person name="Murat C."/>
            <person name="Sun H."/>
            <person name="Tunlid A."/>
            <person name="Henrissat B."/>
            <person name="Grigoriev I.V."/>
            <person name="Hibbett D.S."/>
            <person name="Martin F."/>
            <person name="Nordberg H.P."/>
            <person name="Cantor M.N."/>
            <person name="Hua S.X."/>
        </authorList>
    </citation>
    <scope>NUCLEOTIDE SEQUENCE [LARGE SCALE GENOMIC DNA]</scope>
    <source>
        <strain evidence="2 3">Foug A</strain>
    </source>
</reference>
<keyword evidence="3" id="KW-1185">Reference proteome</keyword>